<keyword evidence="1" id="KW-0175">Coiled coil</keyword>
<dbReference type="EMBL" id="CAXLJL010000060">
    <property type="protein sequence ID" value="CAL5130299.1"/>
    <property type="molecule type" value="Genomic_DNA"/>
</dbReference>
<evidence type="ECO:0000256" key="1">
    <source>
        <dbReference type="SAM" id="Coils"/>
    </source>
</evidence>
<reference evidence="3" key="1">
    <citation type="submission" date="2024-06" db="EMBL/GenBank/DDBJ databases">
        <authorList>
            <person name="Liu X."/>
            <person name="Lenzi L."/>
            <person name="Haldenby T S."/>
            <person name="Uol C."/>
        </authorList>
    </citation>
    <scope>NUCLEOTIDE SEQUENCE</scope>
</reference>
<evidence type="ECO:0000313" key="4">
    <source>
        <dbReference type="Proteomes" id="UP001497525"/>
    </source>
</evidence>
<dbReference type="AlphaFoldDB" id="A0AAV2SZE2"/>
<feature type="signal peptide" evidence="2">
    <location>
        <begin position="1"/>
        <end position="22"/>
    </location>
</feature>
<protein>
    <submittedName>
        <fullName evidence="3">Uncharacterized protein</fullName>
    </submittedName>
</protein>
<organism evidence="3 4">
    <name type="scientific">Calicophoron daubneyi</name>
    <name type="common">Rumen fluke</name>
    <name type="synonym">Paramphistomum daubneyi</name>
    <dbReference type="NCBI Taxonomy" id="300641"/>
    <lineage>
        <taxon>Eukaryota</taxon>
        <taxon>Metazoa</taxon>
        <taxon>Spiralia</taxon>
        <taxon>Lophotrochozoa</taxon>
        <taxon>Platyhelminthes</taxon>
        <taxon>Trematoda</taxon>
        <taxon>Digenea</taxon>
        <taxon>Plagiorchiida</taxon>
        <taxon>Pronocephalata</taxon>
        <taxon>Paramphistomoidea</taxon>
        <taxon>Paramphistomidae</taxon>
        <taxon>Calicophoron</taxon>
    </lineage>
</organism>
<sequence length="235" mass="27089">MQFLSLPAVAFHFLDLIIMAPGAHLCKKSLTDMLEVLRNANPGRGCVSKLLIDDLERVLSELRVTVEAAEARLIVLRFKERQVQMECDKLKEQENAAENERLTKVLEQENALREQSDLLRKKKSKCAVYEKMTGAKFRTDEKSTIAFIFNPDGVVQHEIPKGRFGDSPVKQSEDFIPPLSERELDQVRSLWAKMKIDDQWSEFQNEPKEWKVLPLDQFESLKIPLDRSPLKPVNQ</sequence>
<gene>
    <name evidence="3" type="ORF">CDAUBV1_LOCUS1714</name>
</gene>
<keyword evidence="2" id="KW-0732">Signal</keyword>
<evidence type="ECO:0000256" key="2">
    <source>
        <dbReference type="SAM" id="SignalP"/>
    </source>
</evidence>
<feature type="coiled-coil region" evidence="1">
    <location>
        <begin position="52"/>
        <end position="100"/>
    </location>
</feature>
<evidence type="ECO:0000313" key="3">
    <source>
        <dbReference type="EMBL" id="CAL5130299.1"/>
    </source>
</evidence>
<accession>A0AAV2SZE2</accession>
<dbReference type="Proteomes" id="UP001497525">
    <property type="component" value="Unassembled WGS sequence"/>
</dbReference>
<comment type="caution">
    <text evidence="3">The sequence shown here is derived from an EMBL/GenBank/DDBJ whole genome shotgun (WGS) entry which is preliminary data.</text>
</comment>
<feature type="chain" id="PRO_5043629314" evidence="2">
    <location>
        <begin position="23"/>
        <end position="235"/>
    </location>
</feature>
<proteinExistence type="predicted"/>
<name>A0AAV2SZE2_CALDB</name>